<protein>
    <submittedName>
        <fullName evidence="2">Uncharacterized protein</fullName>
    </submittedName>
</protein>
<keyword evidence="3" id="KW-1185">Reference proteome</keyword>
<proteinExistence type="predicted"/>
<dbReference type="Proteomes" id="UP000007800">
    <property type="component" value="Unassembled WGS sequence"/>
</dbReference>
<dbReference type="GeneID" id="9048187"/>
<reference evidence="2 3" key="1">
    <citation type="submission" date="2008-07" db="EMBL/GenBank/DDBJ databases">
        <authorList>
            <person name="El-Sayed N."/>
            <person name="Caler E."/>
            <person name="Inman J."/>
            <person name="Amedeo P."/>
            <person name="Hass B."/>
            <person name="Wortman J."/>
        </authorList>
    </citation>
    <scope>NUCLEOTIDE SEQUENCE [LARGE SCALE GENOMIC DNA]</scope>
    <source>
        <strain evidence="3">ATCC 50983 / TXsc</strain>
    </source>
</reference>
<evidence type="ECO:0000256" key="1">
    <source>
        <dbReference type="SAM" id="MobiDB-lite"/>
    </source>
</evidence>
<evidence type="ECO:0000313" key="3">
    <source>
        <dbReference type="Proteomes" id="UP000007800"/>
    </source>
</evidence>
<organism evidence="3">
    <name type="scientific">Perkinsus marinus (strain ATCC 50983 / TXsc)</name>
    <dbReference type="NCBI Taxonomy" id="423536"/>
    <lineage>
        <taxon>Eukaryota</taxon>
        <taxon>Sar</taxon>
        <taxon>Alveolata</taxon>
        <taxon>Perkinsozoa</taxon>
        <taxon>Perkinsea</taxon>
        <taxon>Perkinsida</taxon>
        <taxon>Perkinsidae</taxon>
        <taxon>Perkinsus</taxon>
    </lineage>
</organism>
<dbReference type="AlphaFoldDB" id="C5LHT9"/>
<dbReference type="InParanoid" id="C5LHT9"/>
<accession>C5LHT9</accession>
<feature type="compositionally biased region" description="Basic and acidic residues" evidence="1">
    <location>
        <begin position="25"/>
        <end position="44"/>
    </location>
</feature>
<gene>
    <name evidence="2" type="ORF">Pmar_PMAR022990</name>
</gene>
<dbReference type="EMBL" id="GG682149">
    <property type="protein sequence ID" value="EER03693.1"/>
    <property type="molecule type" value="Genomic_DNA"/>
</dbReference>
<dbReference type="RefSeq" id="XP_002771877.1">
    <property type="nucleotide sequence ID" value="XM_002771831.1"/>
</dbReference>
<sequence length="53" mass="5773">MAANDSAEALARKTGVGDTGQNYDGDYHHEKGPKEVTCEHRQEPDAMTITVAR</sequence>
<evidence type="ECO:0000313" key="2">
    <source>
        <dbReference type="EMBL" id="EER03693.1"/>
    </source>
</evidence>
<feature type="region of interest" description="Disordered" evidence="1">
    <location>
        <begin position="1"/>
        <end position="53"/>
    </location>
</feature>
<name>C5LHT9_PERM5</name>